<evidence type="ECO:0000256" key="1">
    <source>
        <dbReference type="SAM" id="MobiDB-lite"/>
    </source>
</evidence>
<gene>
    <name evidence="2" type="ORF">Nepgr_013033</name>
</gene>
<keyword evidence="3" id="KW-1185">Reference proteome</keyword>
<reference evidence="2" key="1">
    <citation type="submission" date="2023-05" db="EMBL/GenBank/DDBJ databases">
        <title>Nepenthes gracilis genome sequencing.</title>
        <authorList>
            <person name="Fukushima K."/>
        </authorList>
    </citation>
    <scope>NUCLEOTIDE SEQUENCE</scope>
    <source>
        <strain evidence="2">SING2019-196</strain>
    </source>
</reference>
<evidence type="ECO:0000313" key="2">
    <source>
        <dbReference type="EMBL" id="GMH11192.1"/>
    </source>
</evidence>
<comment type="caution">
    <text evidence="2">The sequence shown here is derived from an EMBL/GenBank/DDBJ whole genome shotgun (WGS) entry which is preliminary data.</text>
</comment>
<dbReference type="Proteomes" id="UP001279734">
    <property type="component" value="Unassembled WGS sequence"/>
</dbReference>
<protein>
    <submittedName>
        <fullName evidence="2">Uncharacterized protein</fullName>
    </submittedName>
</protein>
<dbReference type="AlphaFoldDB" id="A0AAD3SIC1"/>
<feature type="region of interest" description="Disordered" evidence="1">
    <location>
        <begin position="48"/>
        <end position="100"/>
    </location>
</feature>
<name>A0AAD3SIC1_NEPGR</name>
<sequence length="100" mass="10904">MAPPKTKHAPRIRRTYMRIQHTAENRGAGSRSTYATNGCHPAILITAAEPSQEVASRSSPRPPTRIRPTKPCRASREPKGFPIQEALSMGQGARSQLVSS</sequence>
<proteinExistence type="predicted"/>
<dbReference type="EMBL" id="BSYO01000010">
    <property type="protein sequence ID" value="GMH11192.1"/>
    <property type="molecule type" value="Genomic_DNA"/>
</dbReference>
<evidence type="ECO:0000313" key="3">
    <source>
        <dbReference type="Proteomes" id="UP001279734"/>
    </source>
</evidence>
<organism evidence="2 3">
    <name type="scientific">Nepenthes gracilis</name>
    <name type="common">Slender pitcher plant</name>
    <dbReference type="NCBI Taxonomy" id="150966"/>
    <lineage>
        <taxon>Eukaryota</taxon>
        <taxon>Viridiplantae</taxon>
        <taxon>Streptophyta</taxon>
        <taxon>Embryophyta</taxon>
        <taxon>Tracheophyta</taxon>
        <taxon>Spermatophyta</taxon>
        <taxon>Magnoliopsida</taxon>
        <taxon>eudicotyledons</taxon>
        <taxon>Gunneridae</taxon>
        <taxon>Pentapetalae</taxon>
        <taxon>Caryophyllales</taxon>
        <taxon>Nepenthaceae</taxon>
        <taxon>Nepenthes</taxon>
    </lineage>
</organism>
<accession>A0AAD3SIC1</accession>